<organism evidence="2 3">
    <name type="scientific">Candidatus Enterocloster faecavium</name>
    <dbReference type="NCBI Taxonomy" id="2838560"/>
    <lineage>
        <taxon>Bacteria</taxon>
        <taxon>Bacillati</taxon>
        <taxon>Bacillota</taxon>
        <taxon>Clostridia</taxon>
        <taxon>Lachnospirales</taxon>
        <taxon>Lachnospiraceae</taxon>
        <taxon>Enterocloster</taxon>
    </lineage>
</organism>
<reference evidence="2" key="1">
    <citation type="journal article" date="2021" name="PeerJ">
        <title>Extensive microbial diversity within the chicken gut microbiome revealed by metagenomics and culture.</title>
        <authorList>
            <person name="Gilroy R."/>
            <person name="Ravi A."/>
            <person name="Getino M."/>
            <person name="Pursley I."/>
            <person name="Horton D.L."/>
            <person name="Alikhan N.F."/>
            <person name="Baker D."/>
            <person name="Gharbi K."/>
            <person name="Hall N."/>
            <person name="Watson M."/>
            <person name="Adriaenssens E.M."/>
            <person name="Foster-Nyarko E."/>
            <person name="Jarju S."/>
            <person name="Secka A."/>
            <person name="Antonio M."/>
            <person name="Oren A."/>
            <person name="Chaudhuri R.R."/>
            <person name="La Ragione R."/>
            <person name="Hildebrand F."/>
            <person name="Pallen M.J."/>
        </authorList>
    </citation>
    <scope>NUCLEOTIDE SEQUENCE</scope>
    <source>
        <strain evidence="2">CHK188-4685</strain>
    </source>
</reference>
<gene>
    <name evidence="2" type="ORF">H9716_10790</name>
</gene>
<feature type="repeat" description="TPR" evidence="1">
    <location>
        <begin position="153"/>
        <end position="186"/>
    </location>
</feature>
<dbReference type="InterPro" id="IPR019734">
    <property type="entry name" value="TPR_rpt"/>
</dbReference>
<dbReference type="EMBL" id="DWYS01000129">
    <property type="protein sequence ID" value="HJB08328.1"/>
    <property type="molecule type" value="Genomic_DNA"/>
</dbReference>
<keyword evidence="1" id="KW-0802">TPR repeat</keyword>
<comment type="caution">
    <text evidence="2">The sequence shown here is derived from an EMBL/GenBank/DDBJ whole genome shotgun (WGS) entry which is preliminary data.</text>
</comment>
<dbReference type="Proteomes" id="UP000886804">
    <property type="component" value="Unassembled WGS sequence"/>
</dbReference>
<sequence>MSLLLCRLEPVQHPYYVEVLGIHLYSSQELCYVIYNNPLLVMEDFLDTPLITFIREELGMEPLARKLQTLSDQKNNTDAMLLLILSECDYYTESEINRFKQTLAACRKYHPAEYLKAVADALFQKKQYGKAIVRYQKILEFPKDKVVDDEFLAKVYHNLGAVYAQMFQYEKAFRALDQSYVLHKNPDTLKRIYFLTVFEPALAVRERYQSLFTPQAKEKWEEELSLARQNAMAAKEVAALRELFKKDPVKRMKGAGEMICQWKQEYRGMI</sequence>
<dbReference type="SMART" id="SM00028">
    <property type="entry name" value="TPR"/>
    <property type="match status" value="2"/>
</dbReference>
<proteinExistence type="predicted"/>
<accession>A0A9D2L9C0</accession>
<dbReference type="AlphaFoldDB" id="A0A9D2L9C0"/>
<name>A0A9D2L9C0_9FIRM</name>
<reference evidence="2" key="2">
    <citation type="submission" date="2021-04" db="EMBL/GenBank/DDBJ databases">
        <authorList>
            <person name="Gilroy R."/>
        </authorList>
    </citation>
    <scope>NUCLEOTIDE SEQUENCE</scope>
    <source>
        <strain evidence="2">CHK188-4685</strain>
    </source>
</reference>
<protein>
    <submittedName>
        <fullName evidence="2">Tetratricopeptide repeat protein</fullName>
    </submittedName>
</protein>
<dbReference type="PROSITE" id="PS50005">
    <property type="entry name" value="TPR"/>
    <property type="match status" value="1"/>
</dbReference>
<dbReference type="SUPFAM" id="SSF48452">
    <property type="entry name" value="TPR-like"/>
    <property type="match status" value="1"/>
</dbReference>
<dbReference type="InterPro" id="IPR011990">
    <property type="entry name" value="TPR-like_helical_dom_sf"/>
</dbReference>
<evidence type="ECO:0000313" key="2">
    <source>
        <dbReference type="EMBL" id="HJB08328.1"/>
    </source>
</evidence>
<evidence type="ECO:0000256" key="1">
    <source>
        <dbReference type="PROSITE-ProRule" id="PRU00339"/>
    </source>
</evidence>
<evidence type="ECO:0000313" key="3">
    <source>
        <dbReference type="Proteomes" id="UP000886804"/>
    </source>
</evidence>
<dbReference type="Gene3D" id="1.25.40.10">
    <property type="entry name" value="Tetratricopeptide repeat domain"/>
    <property type="match status" value="1"/>
</dbReference>